<dbReference type="GO" id="GO:0008168">
    <property type="term" value="F:methyltransferase activity"/>
    <property type="evidence" value="ECO:0007669"/>
    <property type="project" value="UniProtKB-KW"/>
</dbReference>
<evidence type="ECO:0000313" key="2">
    <source>
        <dbReference type="EMBL" id="QJC53928.1"/>
    </source>
</evidence>
<dbReference type="Pfam" id="PF13649">
    <property type="entry name" value="Methyltransf_25"/>
    <property type="match status" value="1"/>
</dbReference>
<keyword evidence="2" id="KW-0489">Methyltransferase</keyword>
<dbReference type="Gene3D" id="3.40.50.150">
    <property type="entry name" value="Vaccinia Virus protein VP39"/>
    <property type="match status" value="1"/>
</dbReference>
<proteinExistence type="predicted"/>
<dbReference type="InterPro" id="IPR029063">
    <property type="entry name" value="SAM-dependent_MTases_sf"/>
</dbReference>
<keyword evidence="3" id="KW-1185">Reference proteome</keyword>
<evidence type="ECO:0000259" key="1">
    <source>
        <dbReference type="Pfam" id="PF13649"/>
    </source>
</evidence>
<sequence length="192" mass="21294">MIQRTASKDFLGFLNGMIAGAETLLDIGCGPGILLGSMDARKIVALDVHRPYLEHVAARLPLVVPLHADALEIGRLFVPNSFTAVTMVDVLEHLDKRDGYELIRQAESVARERVILFTPRGFFPQESIDHYGLNGEHYQTHRSGWEPEELEALGYEILLMEGFHDGSNIAFVDAFGAEHPPIDAMMAIKSLI</sequence>
<keyword evidence="2" id="KW-0808">Transferase</keyword>
<dbReference type="InterPro" id="IPR041698">
    <property type="entry name" value="Methyltransf_25"/>
</dbReference>
<dbReference type="CDD" id="cd02440">
    <property type="entry name" value="AdoMet_MTases"/>
    <property type="match status" value="1"/>
</dbReference>
<dbReference type="GO" id="GO:0032259">
    <property type="term" value="P:methylation"/>
    <property type="evidence" value="ECO:0007669"/>
    <property type="project" value="UniProtKB-KW"/>
</dbReference>
<name>A0A6H2H3L3_9BACL</name>
<protein>
    <submittedName>
        <fullName evidence="2">Class I SAM-dependent methyltransferase</fullName>
    </submittedName>
</protein>
<gene>
    <name evidence="2" type="ORF">HGI30_21970</name>
</gene>
<organism evidence="2 3">
    <name type="scientific">Paenibacillus albicereus</name>
    <dbReference type="NCBI Taxonomy" id="2726185"/>
    <lineage>
        <taxon>Bacteria</taxon>
        <taxon>Bacillati</taxon>
        <taxon>Bacillota</taxon>
        <taxon>Bacilli</taxon>
        <taxon>Bacillales</taxon>
        <taxon>Paenibacillaceae</taxon>
        <taxon>Paenibacillus</taxon>
    </lineage>
</organism>
<dbReference type="AlphaFoldDB" id="A0A6H2H3L3"/>
<dbReference type="EMBL" id="CP051428">
    <property type="protein sequence ID" value="QJC53928.1"/>
    <property type="molecule type" value="Genomic_DNA"/>
</dbReference>
<dbReference type="RefSeq" id="WP_168909457.1">
    <property type="nucleotide sequence ID" value="NZ_CP051428.1"/>
</dbReference>
<feature type="domain" description="Methyltransferase" evidence="1">
    <location>
        <begin position="25"/>
        <end position="111"/>
    </location>
</feature>
<evidence type="ECO:0000313" key="3">
    <source>
        <dbReference type="Proteomes" id="UP000502136"/>
    </source>
</evidence>
<dbReference type="KEGG" id="palr:HGI30_21970"/>
<dbReference type="SUPFAM" id="SSF53335">
    <property type="entry name" value="S-adenosyl-L-methionine-dependent methyltransferases"/>
    <property type="match status" value="1"/>
</dbReference>
<dbReference type="Proteomes" id="UP000502136">
    <property type="component" value="Chromosome"/>
</dbReference>
<accession>A0A6H2H3L3</accession>
<reference evidence="2 3" key="1">
    <citation type="submission" date="2020-04" db="EMBL/GenBank/DDBJ databases">
        <title>Novel Paenibacillus strain UniB2 isolated from commercial digestive syrup.</title>
        <authorList>
            <person name="Thorat V."/>
            <person name="Kirdat K."/>
            <person name="Tiwarekar B."/>
            <person name="Yadav A."/>
        </authorList>
    </citation>
    <scope>NUCLEOTIDE SEQUENCE [LARGE SCALE GENOMIC DNA]</scope>
    <source>
        <strain evidence="2 3">UniB2</strain>
    </source>
</reference>